<dbReference type="AlphaFoldDB" id="I8UAK4"/>
<evidence type="ECO:0000256" key="4">
    <source>
        <dbReference type="ARBA" id="ARBA00022679"/>
    </source>
</evidence>
<dbReference type="EMBL" id="AKKV01000043">
    <property type="protein sequence ID" value="EIT83843.1"/>
    <property type="molecule type" value="Genomic_DNA"/>
</dbReference>
<dbReference type="InterPro" id="IPR036890">
    <property type="entry name" value="HATPase_C_sf"/>
</dbReference>
<dbReference type="GO" id="GO:0006355">
    <property type="term" value="P:regulation of DNA-templated transcription"/>
    <property type="evidence" value="ECO:0007669"/>
    <property type="project" value="InterPro"/>
</dbReference>
<evidence type="ECO:0000313" key="13">
    <source>
        <dbReference type="EMBL" id="EIT83843.1"/>
    </source>
</evidence>
<dbReference type="CDD" id="cd00130">
    <property type="entry name" value="PAS"/>
    <property type="match status" value="3"/>
</dbReference>
<dbReference type="InterPro" id="IPR001610">
    <property type="entry name" value="PAC"/>
</dbReference>
<evidence type="ECO:0000256" key="1">
    <source>
        <dbReference type="ARBA" id="ARBA00000085"/>
    </source>
</evidence>
<dbReference type="InterPro" id="IPR013767">
    <property type="entry name" value="PAS_fold"/>
</dbReference>
<feature type="domain" description="PAC" evidence="12">
    <location>
        <begin position="461"/>
        <end position="514"/>
    </location>
</feature>
<dbReference type="SMART" id="SM00388">
    <property type="entry name" value="HisKA"/>
    <property type="match status" value="1"/>
</dbReference>
<dbReference type="InterPro" id="IPR036097">
    <property type="entry name" value="HisK_dim/P_sf"/>
</dbReference>
<dbReference type="SMART" id="SM00091">
    <property type="entry name" value="PAS"/>
    <property type="match status" value="4"/>
</dbReference>
<dbReference type="InterPro" id="IPR005467">
    <property type="entry name" value="His_kinase_dom"/>
</dbReference>
<dbReference type="eggNOG" id="COG5002">
    <property type="taxonomic scope" value="Bacteria"/>
</dbReference>
<dbReference type="FunFam" id="1.10.287.130:FF:000040">
    <property type="entry name" value="PAS domain-containing sensor histidine kinase"/>
    <property type="match status" value="1"/>
</dbReference>
<dbReference type="SUPFAM" id="SSF47384">
    <property type="entry name" value="Homodimeric domain of signal transducing histidine kinase"/>
    <property type="match status" value="1"/>
</dbReference>
<dbReference type="PROSITE" id="PS50109">
    <property type="entry name" value="HIS_KIN"/>
    <property type="match status" value="1"/>
</dbReference>
<evidence type="ECO:0000256" key="3">
    <source>
        <dbReference type="ARBA" id="ARBA00022553"/>
    </source>
</evidence>
<dbReference type="PATRIC" id="fig|1196324.3.peg.3766"/>
<keyword evidence="8" id="KW-0749">Sporulation</keyword>
<dbReference type="SMART" id="SM00387">
    <property type="entry name" value="HATPase_c"/>
    <property type="match status" value="1"/>
</dbReference>
<dbReference type="EC" id="2.7.13.3" evidence="2"/>
<feature type="domain" description="PAS" evidence="11">
    <location>
        <begin position="260"/>
        <end position="332"/>
    </location>
</feature>
<dbReference type="Pfam" id="PF02518">
    <property type="entry name" value="HATPase_c"/>
    <property type="match status" value="1"/>
</dbReference>
<dbReference type="GO" id="GO:0005524">
    <property type="term" value="F:ATP binding"/>
    <property type="evidence" value="ECO:0007669"/>
    <property type="project" value="UniProtKB-KW"/>
</dbReference>
<dbReference type="Proteomes" id="UP000004080">
    <property type="component" value="Unassembled WGS sequence"/>
</dbReference>
<dbReference type="CDD" id="cd00075">
    <property type="entry name" value="HATPase"/>
    <property type="match status" value="1"/>
</dbReference>
<sequence>MADDKQSTLPHVVNYTKNKEHMRLTSQQNMTFTFVKENGVFTVTECKGALASSLGYERDQVIGKTLHELFPKKLADFKATCYERAWQGEVMTYEAELNDVPFLVVLSPIFEGGHVIEVHGMSIDLIQRVTMEKQLEESEQRFRSLMEHNIDALFSLDLTGTFTSVNEAATHLTGFTEEELLQMSFYPLMVDAVHFPSRFRKALATASGTYDVKLRRKDGEVRLVNLTLTPIIVEEETLGMYCICKDITERKRQEAELRETKELLETLFAHSADMIFIYDFDKRSITLNTAFEETFGWSSDELQQWQSPILPFVVEEGLTEYWKMLETVKAGQPIKGYEMVCRRKDGSLLNTSITLFPLFDQDGRAYAYSGISRDITEKKAQEKALVASEEKYRIIAENTTDLIASVNKQGFLTYLSPSHQTILGADPHVYNHTYAISYIHPDDQERVRMITCQSINDGEPFKFEARWQHQQTKEFFLLETSATPIVGPHGQIDGIVVVSRDLTERIRTEEMLRKSDKLSMLGQLAAGVAHEIRNPLTSIKGFLQLLESRAEEHLDYYTIMLSEIDRINTIVSEFMVLAKPQAMSFVPTNITELMKHVISLIETQAILKNVQIHYSAETGLPLVSSADNQLKQVFINLLKNAIEAMPTGGNIWITVIRDHDQLVISFRDEGCGIPEERLASLGEPFYTTKEKGTGLGLMVCFKIIENHGGKIHVTSTLGKGSKFTVLLPID</sequence>
<dbReference type="Pfam" id="PF00989">
    <property type="entry name" value="PAS"/>
    <property type="match status" value="2"/>
</dbReference>
<organism evidence="13 14">
    <name type="scientific">Fictibacillus macauensis ZFHKF-1</name>
    <dbReference type="NCBI Taxonomy" id="1196324"/>
    <lineage>
        <taxon>Bacteria</taxon>
        <taxon>Bacillati</taxon>
        <taxon>Bacillota</taxon>
        <taxon>Bacilli</taxon>
        <taxon>Bacillales</taxon>
        <taxon>Fictibacillaceae</taxon>
        <taxon>Fictibacillus</taxon>
    </lineage>
</organism>
<feature type="domain" description="PAS" evidence="11">
    <location>
        <begin position="388"/>
        <end position="458"/>
    </location>
</feature>
<evidence type="ECO:0000259" key="11">
    <source>
        <dbReference type="PROSITE" id="PS50112"/>
    </source>
</evidence>
<dbReference type="InterPro" id="IPR003661">
    <property type="entry name" value="HisK_dim/P_dom"/>
</dbReference>
<evidence type="ECO:0000259" key="12">
    <source>
        <dbReference type="PROSITE" id="PS50113"/>
    </source>
</evidence>
<dbReference type="Gene3D" id="3.30.450.20">
    <property type="entry name" value="PAS domain"/>
    <property type="match status" value="4"/>
</dbReference>
<dbReference type="SMART" id="SM00086">
    <property type="entry name" value="PAC"/>
    <property type="match status" value="3"/>
</dbReference>
<reference evidence="13 14" key="1">
    <citation type="journal article" date="2012" name="J. Bacteriol.">
        <title>Genome of Bacillus macauensis ZFHKF-1, a Long-Chain-Forming Bacterium.</title>
        <authorList>
            <person name="Cai L."/>
            <person name="Zhang T."/>
        </authorList>
    </citation>
    <scope>NUCLEOTIDE SEQUENCE [LARGE SCALE GENOMIC DNA]</scope>
    <source>
        <strain evidence="13 14">ZFHKF-1</strain>
    </source>
</reference>
<dbReference type="InterPro" id="IPR000014">
    <property type="entry name" value="PAS"/>
</dbReference>
<dbReference type="InterPro" id="IPR035965">
    <property type="entry name" value="PAS-like_dom_sf"/>
</dbReference>
<dbReference type="Gene3D" id="1.10.287.130">
    <property type="match status" value="1"/>
</dbReference>
<feature type="domain" description="PAC" evidence="12">
    <location>
        <begin position="335"/>
        <end position="387"/>
    </location>
</feature>
<dbReference type="InterPro" id="IPR000700">
    <property type="entry name" value="PAS-assoc_C"/>
</dbReference>
<keyword evidence="7" id="KW-0067">ATP-binding</keyword>
<dbReference type="SUPFAM" id="SSF55874">
    <property type="entry name" value="ATPase domain of HSP90 chaperone/DNA topoisomerase II/histidine kinase"/>
    <property type="match status" value="1"/>
</dbReference>
<feature type="domain" description="PAC" evidence="12">
    <location>
        <begin position="208"/>
        <end position="259"/>
    </location>
</feature>
<keyword evidence="3" id="KW-0597">Phosphoprotein</keyword>
<dbReference type="GO" id="GO:0000155">
    <property type="term" value="F:phosphorelay sensor kinase activity"/>
    <property type="evidence" value="ECO:0007669"/>
    <property type="project" value="InterPro"/>
</dbReference>
<dbReference type="Gene3D" id="3.30.565.10">
    <property type="entry name" value="Histidine kinase-like ATPase, C-terminal domain"/>
    <property type="match status" value="1"/>
</dbReference>
<accession>I8UAK4</accession>
<name>I8UAK4_9BACL</name>
<evidence type="ECO:0000313" key="14">
    <source>
        <dbReference type="Proteomes" id="UP000004080"/>
    </source>
</evidence>
<evidence type="ECO:0000256" key="5">
    <source>
        <dbReference type="ARBA" id="ARBA00022741"/>
    </source>
</evidence>
<dbReference type="SUPFAM" id="SSF55785">
    <property type="entry name" value="PYP-like sensor domain (PAS domain)"/>
    <property type="match status" value="4"/>
</dbReference>
<evidence type="ECO:0000256" key="9">
    <source>
        <dbReference type="ARBA" id="ARBA00023012"/>
    </source>
</evidence>
<keyword evidence="14" id="KW-1185">Reference proteome</keyword>
<gene>
    <name evidence="13" type="ORF">A374_18484</name>
</gene>
<dbReference type="Pfam" id="PF00512">
    <property type="entry name" value="HisKA"/>
    <property type="match status" value="1"/>
</dbReference>
<feature type="domain" description="Histidine kinase" evidence="10">
    <location>
        <begin position="527"/>
        <end position="730"/>
    </location>
</feature>
<protein>
    <recommendedName>
        <fullName evidence="2">histidine kinase</fullName>
        <ecNumber evidence="2">2.7.13.3</ecNumber>
    </recommendedName>
</protein>
<dbReference type="PANTHER" id="PTHR43304">
    <property type="entry name" value="PHYTOCHROME-LIKE PROTEIN CPH1"/>
    <property type="match status" value="1"/>
</dbReference>
<dbReference type="PANTHER" id="PTHR43304:SF1">
    <property type="entry name" value="PAC DOMAIN-CONTAINING PROTEIN"/>
    <property type="match status" value="1"/>
</dbReference>
<keyword evidence="4" id="KW-0808">Transferase</keyword>
<dbReference type="GO" id="GO:0030435">
    <property type="term" value="P:sporulation resulting in formation of a cellular spore"/>
    <property type="evidence" value="ECO:0007669"/>
    <property type="project" value="UniProtKB-KW"/>
</dbReference>
<dbReference type="InterPro" id="IPR004358">
    <property type="entry name" value="Sig_transdc_His_kin-like_C"/>
</dbReference>
<comment type="caution">
    <text evidence="13">The sequence shown here is derived from an EMBL/GenBank/DDBJ whole genome shotgun (WGS) entry which is preliminary data.</text>
</comment>
<keyword evidence="5" id="KW-0547">Nucleotide-binding</keyword>
<evidence type="ECO:0000256" key="2">
    <source>
        <dbReference type="ARBA" id="ARBA00012438"/>
    </source>
</evidence>
<evidence type="ECO:0000256" key="8">
    <source>
        <dbReference type="ARBA" id="ARBA00022969"/>
    </source>
</evidence>
<dbReference type="InterPro" id="IPR003594">
    <property type="entry name" value="HATPase_dom"/>
</dbReference>
<dbReference type="Pfam" id="PF13426">
    <property type="entry name" value="PAS_9"/>
    <property type="match status" value="2"/>
</dbReference>
<keyword evidence="9" id="KW-0902">Two-component regulatory system</keyword>
<evidence type="ECO:0000256" key="6">
    <source>
        <dbReference type="ARBA" id="ARBA00022777"/>
    </source>
</evidence>
<dbReference type="NCBIfam" id="TIGR00229">
    <property type="entry name" value="sensory_box"/>
    <property type="match status" value="4"/>
</dbReference>
<proteinExistence type="predicted"/>
<feature type="domain" description="PAS" evidence="11">
    <location>
        <begin position="138"/>
        <end position="194"/>
    </location>
</feature>
<dbReference type="PROSITE" id="PS50112">
    <property type="entry name" value="PAS"/>
    <property type="match status" value="3"/>
</dbReference>
<evidence type="ECO:0000256" key="7">
    <source>
        <dbReference type="ARBA" id="ARBA00022840"/>
    </source>
</evidence>
<comment type="catalytic activity">
    <reaction evidence="1">
        <text>ATP + protein L-histidine = ADP + protein N-phospho-L-histidine.</text>
        <dbReference type="EC" id="2.7.13.3"/>
    </reaction>
</comment>
<evidence type="ECO:0000259" key="10">
    <source>
        <dbReference type="PROSITE" id="PS50109"/>
    </source>
</evidence>
<dbReference type="STRING" id="1196324.A374_18484"/>
<dbReference type="PROSITE" id="PS50113">
    <property type="entry name" value="PAC"/>
    <property type="match status" value="3"/>
</dbReference>
<dbReference type="InterPro" id="IPR052162">
    <property type="entry name" value="Sensor_kinase/Photoreceptor"/>
</dbReference>
<dbReference type="CDD" id="cd00082">
    <property type="entry name" value="HisKA"/>
    <property type="match status" value="1"/>
</dbReference>
<dbReference type="PRINTS" id="PR00344">
    <property type="entry name" value="BCTRLSENSOR"/>
</dbReference>
<keyword evidence="6 13" id="KW-0418">Kinase</keyword>